<accession>A0AAN6XKF2</accession>
<feature type="region of interest" description="Disordered" evidence="1">
    <location>
        <begin position="156"/>
        <end position="217"/>
    </location>
</feature>
<dbReference type="AlphaFoldDB" id="A0AAN6XKF2"/>
<feature type="compositionally biased region" description="Polar residues" evidence="1">
    <location>
        <begin position="191"/>
        <end position="208"/>
    </location>
</feature>
<dbReference type="EMBL" id="MU863914">
    <property type="protein sequence ID" value="KAK4200855.1"/>
    <property type="molecule type" value="Genomic_DNA"/>
</dbReference>
<keyword evidence="3" id="KW-1185">Reference proteome</keyword>
<gene>
    <name evidence="2" type="ORF">QBC40DRAFT_296249</name>
</gene>
<reference evidence="2" key="2">
    <citation type="submission" date="2023-05" db="EMBL/GenBank/DDBJ databases">
        <authorList>
            <consortium name="Lawrence Berkeley National Laboratory"/>
            <person name="Steindorff A."/>
            <person name="Hensen N."/>
            <person name="Bonometti L."/>
            <person name="Westerberg I."/>
            <person name="Brannstrom I.O."/>
            <person name="Guillou S."/>
            <person name="Cros-Aarteil S."/>
            <person name="Calhoun S."/>
            <person name="Haridas S."/>
            <person name="Kuo A."/>
            <person name="Mondo S."/>
            <person name="Pangilinan J."/>
            <person name="Riley R."/>
            <person name="Labutti K."/>
            <person name="Andreopoulos B."/>
            <person name="Lipzen A."/>
            <person name="Chen C."/>
            <person name="Yanf M."/>
            <person name="Daum C."/>
            <person name="Ng V."/>
            <person name="Clum A."/>
            <person name="Ohm R."/>
            <person name="Martin F."/>
            <person name="Silar P."/>
            <person name="Natvig D."/>
            <person name="Lalanne C."/>
            <person name="Gautier V."/>
            <person name="Ament-Velasquez S.L."/>
            <person name="Kruys A."/>
            <person name="Hutchinson M.I."/>
            <person name="Powell A.J."/>
            <person name="Barry K."/>
            <person name="Miller A.N."/>
            <person name="Grigoriev I.V."/>
            <person name="Debuchy R."/>
            <person name="Gladieux P."/>
            <person name="Thoren M.H."/>
            <person name="Johannesson H."/>
        </authorList>
    </citation>
    <scope>NUCLEOTIDE SEQUENCE</scope>
    <source>
        <strain evidence="2">CBS 315.58</strain>
    </source>
</reference>
<evidence type="ECO:0000313" key="2">
    <source>
        <dbReference type="EMBL" id="KAK4200855.1"/>
    </source>
</evidence>
<name>A0AAN6XKF2_9PEZI</name>
<protein>
    <submittedName>
        <fullName evidence="2">Uncharacterized protein</fullName>
    </submittedName>
</protein>
<organism evidence="2 3">
    <name type="scientific">Triangularia verruculosa</name>
    <dbReference type="NCBI Taxonomy" id="2587418"/>
    <lineage>
        <taxon>Eukaryota</taxon>
        <taxon>Fungi</taxon>
        <taxon>Dikarya</taxon>
        <taxon>Ascomycota</taxon>
        <taxon>Pezizomycotina</taxon>
        <taxon>Sordariomycetes</taxon>
        <taxon>Sordariomycetidae</taxon>
        <taxon>Sordariales</taxon>
        <taxon>Podosporaceae</taxon>
        <taxon>Triangularia</taxon>
    </lineage>
</organism>
<dbReference type="Proteomes" id="UP001303160">
    <property type="component" value="Unassembled WGS sequence"/>
</dbReference>
<sequence length="280" mass="30873">MRALLVWHWRVLAVNRWPLFFDEEHRACRKAPGAQKEDLLPANAESLLLACGARHEGSGMDSVCRGDSAGGLQTRGLQLTVTRSTPQRDKELSAFEFARTVDAVAMGRGRGPVVIVAVAVVVEGNQLSQPAEVGREDGVVWLFLSSKHALLQAQFVGQRKQKTKRKESGAAGRYREKGEKWKRQNKRRPATKQSTTGRQQRAPSQQENLGRGEGKLGRAATVGPLGQCGRFCRFLGPCCKNPGCTGTVRRERLKSILVGASGVLERRIRIAKFQIHILTD</sequence>
<reference evidence="2" key="1">
    <citation type="journal article" date="2023" name="Mol. Phylogenet. Evol.">
        <title>Genome-scale phylogeny and comparative genomics of the fungal order Sordariales.</title>
        <authorList>
            <person name="Hensen N."/>
            <person name="Bonometti L."/>
            <person name="Westerberg I."/>
            <person name="Brannstrom I.O."/>
            <person name="Guillou S."/>
            <person name="Cros-Aarteil S."/>
            <person name="Calhoun S."/>
            <person name="Haridas S."/>
            <person name="Kuo A."/>
            <person name="Mondo S."/>
            <person name="Pangilinan J."/>
            <person name="Riley R."/>
            <person name="LaButti K."/>
            <person name="Andreopoulos B."/>
            <person name="Lipzen A."/>
            <person name="Chen C."/>
            <person name="Yan M."/>
            <person name="Daum C."/>
            <person name="Ng V."/>
            <person name="Clum A."/>
            <person name="Steindorff A."/>
            <person name="Ohm R.A."/>
            <person name="Martin F."/>
            <person name="Silar P."/>
            <person name="Natvig D.O."/>
            <person name="Lalanne C."/>
            <person name="Gautier V."/>
            <person name="Ament-Velasquez S.L."/>
            <person name="Kruys A."/>
            <person name="Hutchinson M.I."/>
            <person name="Powell A.J."/>
            <person name="Barry K."/>
            <person name="Miller A.N."/>
            <person name="Grigoriev I.V."/>
            <person name="Debuchy R."/>
            <person name="Gladieux P."/>
            <person name="Hiltunen Thoren M."/>
            <person name="Johannesson H."/>
        </authorList>
    </citation>
    <scope>NUCLEOTIDE SEQUENCE</scope>
    <source>
        <strain evidence="2">CBS 315.58</strain>
    </source>
</reference>
<evidence type="ECO:0000313" key="3">
    <source>
        <dbReference type="Proteomes" id="UP001303160"/>
    </source>
</evidence>
<feature type="compositionally biased region" description="Basic and acidic residues" evidence="1">
    <location>
        <begin position="173"/>
        <end position="182"/>
    </location>
</feature>
<evidence type="ECO:0000256" key="1">
    <source>
        <dbReference type="SAM" id="MobiDB-lite"/>
    </source>
</evidence>
<proteinExistence type="predicted"/>
<comment type="caution">
    <text evidence="2">The sequence shown here is derived from an EMBL/GenBank/DDBJ whole genome shotgun (WGS) entry which is preliminary data.</text>
</comment>